<evidence type="ECO:0000259" key="1">
    <source>
        <dbReference type="Pfam" id="PF22936"/>
    </source>
</evidence>
<evidence type="ECO:0000313" key="2">
    <source>
        <dbReference type="EMBL" id="CEG37320.1"/>
    </source>
</evidence>
<dbReference type="GeneID" id="36399976"/>
<dbReference type="Pfam" id="PF22936">
    <property type="entry name" value="Pol_BBD"/>
    <property type="match status" value="1"/>
</dbReference>
<reference evidence="3" key="1">
    <citation type="submission" date="2014-09" db="EMBL/GenBank/DDBJ databases">
        <authorList>
            <person name="Sharma Rahul"/>
            <person name="Thines Marco"/>
        </authorList>
    </citation>
    <scope>NUCLEOTIDE SEQUENCE [LARGE SCALE GENOMIC DNA]</scope>
</reference>
<dbReference type="RefSeq" id="XP_024573689.1">
    <property type="nucleotide sequence ID" value="XM_024722632.1"/>
</dbReference>
<dbReference type="AlphaFoldDB" id="A0A0P1AAP9"/>
<accession>A0A0P1AAP9</accession>
<dbReference type="InterPro" id="IPR054722">
    <property type="entry name" value="PolX-like_BBD"/>
</dbReference>
<keyword evidence="3" id="KW-1185">Reference proteome</keyword>
<dbReference type="OrthoDB" id="6761949at2759"/>
<dbReference type="Proteomes" id="UP000054928">
    <property type="component" value="Unassembled WGS sequence"/>
</dbReference>
<dbReference type="STRING" id="4781.A0A0P1AAP9"/>
<dbReference type="EMBL" id="CCYD01000286">
    <property type="protein sequence ID" value="CEG37320.1"/>
    <property type="molecule type" value="Genomic_DNA"/>
</dbReference>
<organism evidence="2 3">
    <name type="scientific">Plasmopara halstedii</name>
    <name type="common">Downy mildew of sunflower</name>
    <dbReference type="NCBI Taxonomy" id="4781"/>
    <lineage>
        <taxon>Eukaryota</taxon>
        <taxon>Sar</taxon>
        <taxon>Stramenopiles</taxon>
        <taxon>Oomycota</taxon>
        <taxon>Peronosporomycetes</taxon>
        <taxon>Peronosporales</taxon>
        <taxon>Peronosporaceae</taxon>
        <taxon>Plasmopara</taxon>
    </lineage>
</organism>
<sequence>MSGMLDDSSDYRQLDTPISVMAASGQRLQARGVGQICKILAGGCSVKLTEVLHVPHLESKLVSMTALTAHGVIIQFDTHGASLMIDEKVIARVPRIGKLYVWHVGQHALMLQANAREELNGGGTT</sequence>
<feature type="domain" description="Retrovirus-related Pol polyprotein from transposon TNT 1-94-like beta-barrel" evidence="1">
    <location>
        <begin position="9"/>
        <end position="71"/>
    </location>
</feature>
<proteinExistence type="predicted"/>
<evidence type="ECO:0000313" key="3">
    <source>
        <dbReference type="Proteomes" id="UP000054928"/>
    </source>
</evidence>
<protein>
    <recommendedName>
        <fullName evidence="1">Retrovirus-related Pol polyprotein from transposon TNT 1-94-like beta-barrel domain-containing protein</fullName>
    </recommendedName>
</protein>
<name>A0A0P1AAP9_PLAHL</name>